<evidence type="ECO:0000256" key="1">
    <source>
        <dbReference type="SAM" id="MobiDB-lite"/>
    </source>
</evidence>
<dbReference type="Pfam" id="PF13174">
    <property type="entry name" value="TPR_6"/>
    <property type="match status" value="1"/>
</dbReference>
<proteinExistence type="predicted"/>
<dbReference type="InterPro" id="IPR019734">
    <property type="entry name" value="TPR_rpt"/>
</dbReference>
<dbReference type="AlphaFoldDB" id="A0A7C4AGZ9"/>
<sequence length="740" mass="82893">MTVTLSPMDQAALSAVPKSLDAPAAGKGQQAPAQTPDQGQPGQQPGQAGNASQTPPGDQPPAKPAEQGADPAKPGEPAEKDTLDDKTFMIGGEQAFAKGDFERALRVARTLLEKPEISKEMRESALYLQAEALFALRKDSIPEHFLELSDAIQQALNYNTTSWRLPRALIKLGYINLRQGNLPEARAYFNLLRNKYPLDEEVPLIDVHWGDYYMDQARERDAKANFERAAQSYREVLQKYPESRFARDAALGLSRTQLELNQFAEAAKIIDYIDKRWPRYYIENPAMRRVSADVAYKLGDFAKAKDDYLWYYNLVPGDASNDLVLARLGDVNSKLGKREPAKEFYDMAIRMFPGKDGALMSMMRLAEQGIHDAPTLQEMFKAFEDPSDIRPDKIYEIIANDHPKSVLAPLALAKLTMWRLYKQQYPETMDLALRFTKAYPGDDMEKQVVEAGCQAFGKVFPQLLDQMDYKRILELWNKYPFLAANANLLADRERLGVALALYYQGRPREALAMAEPYLNKGSSPDSQKALALMLAIYRENQDWQAILAALRKVASWRMDDGPRRALDFAQAMALEHTGDHARSRLLWARLAQDQHLDPAKRAYAVYYQGRTAFERGDYGKALVWGQDARTLFRESAKDDGKARDALLLMIEANQAAGRYAEALAQCAEFAAEAPPESAEWGANQLRIATLHRLSGDVDSWRKVLEALRDNQGESLAGRMAASELAASALEQRAGSLNAPK</sequence>
<evidence type="ECO:0000313" key="2">
    <source>
        <dbReference type="EMBL" id="HGG92541.1"/>
    </source>
</evidence>
<gene>
    <name evidence="2" type="ORF">ENR59_06260</name>
</gene>
<name>A0A7C4AGZ9_9BACT</name>
<dbReference type="SMART" id="SM00028">
    <property type="entry name" value="TPR"/>
    <property type="match status" value="5"/>
</dbReference>
<protein>
    <submittedName>
        <fullName evidence="2">Tetratricopeptide repeat protein</fullName>
    </submittedName>
</protein>
<reference evidence="2" key="1">
    <citation type="journal article" date="2020" name="mSystems">
        <title>Genome- and Community-Level Interaction Insights into Carbon Utilization and Element Cycling Functions of Hydrothermarchaeota in Hydrothermal Sediment.</title>
        <authorList>
            <person name="Zhou Z."/>
            <person name="Liu Y."/>
            <person name="Xu W."/>
            <person name="Pan J."/>
            <person name="Luo Z.H."/>
            <person name="Li M."/>
        </authorList>
    </citation>
    <scope>NUCLEOTIDE SEQUENCE [LARGE SCALE GENOMIC DNA]</scope>
    <source>
        <strain evidence="2">SpSt-413</strain>
    </source>
</reference>
<dbReference type="EMBL" id="DSRP01000433">
    <property type="protein sequence ID" value="HGG92541.1"/>
    <property type="molecule type" value="Genomic_DNA"/>
</dbReference>
<comment type="caution">
    <text evidence="2">The sequence shown here is derived from an EMBL/GenBank/DDBJ whole genome shotgun (WGS) entry which is preliminary data.</text>
</comment>
<dbReference type="Gene3D" id="1.25.40.10">
    <property type="entry name" value="Tetratricopeptide repeat domain"/>
    <property type="match status" value="4"/>
</dbReference>
<organism evidence="2">
    <name type="scientific">Fundidesulfovibrio putealis</name>
    <dbReference type="NCBI Taxonomy" id="270496"/>
    <lineage>
        <taxon>Bacteria</taxon>
        <taxon>Pseudomonadati</taxon>
        <taxon>Thermodesulfobacteriota</taxon>
        <taxon>Desulfovibrionia</taxon>
        <taxon>Desulfovibrionales</taxon>
        <taxon>Desulfovibrionaceae</taxon>
        <taxon>Fundidesulfovibrio</taxon>
    </lineage>
</organism>
<feature type="compositionally biased region" description="Low complexity" evidence="1">
    <location>
        <begin position="22"/>
        <end position="53"/>
    </location>
</feature>
<accession>A0A7C4AGZ9</accession>
<dbReference type="InterPro" id="IPR011990">
    <property type="entry name" value="TPR-like_helical_dom_sf"/>
</dbReference>
<dbReference type="SUPFAM" id="SSF48452">
    <property type="entry name" value="TPR-like"/>
    <property type="match status" value="3"/>
</dbReference>
<feature type="region of interest" description="Disordered" evidence="1">
    <location>
        <begin position="1"/>
        <end position="83"/>
    </location>
</feature>
<dbReference type="Pfam" id="PF13432">
    <property type="entry name" value="TPR_16"/>
    <property type="match status" value="1"/>
</dbReference>